<keyword evidence="2" id="KW-1185">Reference proteome</keyword>
<gene>
    <name evidence="1" type="ORF">TCLT_LOCUS428</name>
</gene>
<evidence type="ECO:0000313" key="1">
    <source>
        <dbReference type="EMBL" id="VDM95393.1"/>
    </source>
</evidence>
<dbReference type="EMBL" id="UYYF01000029">
    <property type="protein sequence ID" value="VDM95393.1"/>
    <property type="molecule type" value="Genomic_DNA"/>
</dbReference>
<evidence type="ECO:0000313" key="3">
    <source>
        <dbReference type="WBParaSite" id="TCLT_0000042701-mRNA-1"/>
    </source>
</evidence>
<dbReference type="Proteomes" id="UP000276776">
    <property type="component" value="Unassembled WGS sequence"/>
</dbReference>
<dbReference type="AlphaFoldDB" id="A0A0N5CK45"/>
<name>A0A0N5CK45_THECL</name>
<dbReference type="WBParaSite" id="TCLT_0000042701-mRNA-1">
    <property type="protein sequence ID" value="TCLT_0000042701-mRNA-1"/>
    <property type="gene ID" value="TCLT_0000042701"/>
</dbReference>
<accession>A0A0N5CK45</accession>
<evidence type="ECO:0000313" key="2">
    <source>
        <dbReference type="Proteomes" id="UP000276776"/>
    </source>
</evidence>
<proteinExistence type="predicted"/>
<organism evidence="3">
    <name type="scientific">Thelazia callipaeda</name>
    <name type="common">Oriental eyeworm</name>
    <name type="synonym">Parasitic nematode</name>
    <dbReference type="NCBI Taxonomy" id="103827"/>
    <lineage>
        <taxon>Eukaryota</taxon>
        <taxon>Metazoa</taxon>
        <taxon>Ecdysozoa</taxon>
        <taxon>Nematoda</taxon>
        <taxon>Chromadorea</taxon>
        <taxon>Rhabditida</taxon>
        <taxon>Spirurina</taxon>
        <taxon>Spiruromorpha</taxon>
        <taxon>Thelazioidea</taxon>
        <taxon>Thelaziidae</taxon>
        <taxon>Thelazia</taxon>
    </lineage>
</organism>
<reference evidence="3" key="1">
    <citation type="submission" date="2017-02" db="UniProtKB">
        <authorList>
            <consortium name="WormBaseParasite"/>
        </authorList>
    </citation>
    <scope>IDENTIFICATION</scope>
</reference>
<protein>
    <submittedName>
        <fullName evidence="3">Ovule protein</fullName>
    </submittedName>
</protein>
<sequence>MINGRQPFHLFLLHGQDGSSRKGRKPTMDSWMQTHQMEPSIKCISNYCFPTTFFRPSTPPPEISFLVAKSLLVTILNCDLTSVV</sequence>
<reference evidence="1 2" key="2">
    <citation type="submission" date="2018-11" db="EMBL/GenBank/DDBJ databases">
        <authorList>
            <consortium name="Pathogen Informatics"/>
        </authorList>
    </citation>
    <scope>NUCLEOTIDE SEQUENCE [LARGE SCALE GENOMIC DNA]</scope>
</reference>